<feature type="non-terminal residue" evidence="1">
    <location>
        <position position="1"/>
    </location>
</feature>
<keyword evidence="2" id="KW-1185">Reference proteome</keyword>
<dbReference type="EMBL" id="JAMKFB020000022">
    <property type="protein sequence ID" value="KAL0160456.1"/>
    <property type="molecule type" value="Genomic_DNA"/>
</dbReference>
<dbReference type="Proteomes" id="UP001529510">
    <property type="component" value="Unassembled WGS sequence"/>
</dbReference>
<name>A0ABD0NH78_CIRMR</name>
<dbReference type="AlphaFoldDB" id="A0ABD0NH78"/>
<proteinExistence type="predicted"/>
<protein>
    <submittedName>
        <fullName evidence="1">Uncharacterized protein</fullName>
    </submittedName>
</protein>
<evidence type="ECO:0000313" key="1">
    <source>
        <dbReference type="EMBL" id="KAL0160456.1"/>
    </source>
</evidence>
<reference evidence="1 2" key="1">
    <citation type="submission" date="2024-05" db="EMBL/GenBank/DDBJ databases">
        <title>Genome sequencing and assembly of Indian major carp, Cirrhinus mrigala (Hamilton, 1822).</title>
        <authorList>
            <person name="Mohindra V."/>
            <person name="Chowdhury L.M."/>
            <person name="Lal K."/>
            <person name="Jena J.K."/>
        </authorList>
    </citation>
    <scope>NUCLEOTIDE SEQUENCE [LARGE SCALE GENOMIC DNA]</scope>
    <source>
        <strain evidence="1">CM1030</strain>
        <tissue evidence="1">Blood</tissue>
    </source>
</reference>
<feature type="non-terminal residue" evidence="1">
    <location>
        <position position="86"/>
    </location>
</feature>
<organism evidence="1 2">
    <name type="scientific">Cirrhinus mrigala</name>
    <name type="common">Mrigala</name>
    <dbReference type="NCBI Taxonomy" id="683832"/>
    <lineage>
        <taxon>Eukaryota</taxon>
        <taxon>Metazoa</taxon>
        <taxon>Chordata</taxon>
        <taxon>Craniata</taxon>
        <taxon>Vertebrata</taxon>
        <taxon>Euteleostomi</taxon>
        <taxon>Actinopterygii</taxon>
        <taxon>Neopterygii</taxon>
        <taxon>Teleostei</taxon>
        <taxon>Ostariophysi</taxon>
        <taxon>Cypriniformes</taxon>
        <taxon>Cyprinidae</taxon>
        <taxon>Labeoninae</taxon>
        <taxon>Labeonini</taxon>
        <taxon>Cirrhinus</taxon>
    </lineage>
</organism>
<dbReference type="InterPro" id="IPR053064">
    <property type="entry name" value="Ankyrin-MYND_domain-protein"/>
</dbReference>
<accession>A0ABD0NH78</accession>
<evidence type="ECO:0000313" key="2">
    <source>
        <dbReference type="Proteomes" id="UP001529510"/>
    </source>
</evidence>
<gene>
    <name evidence="1" type="ORF">M9458_044181</name>
</gene>
<dbReference type="PANTHER" id="PTHR15897">
    <property type="entry name" value="ANKYRIN REPEAT AND MYND DOMAIN PROTEIN 1"/>
    <property type="match status" value="1"/>
</dbReference>
<comment type="caution">
    <text evidence="1">The sequence shown here is derived from an EMBL/GenBank/DDBJ whole genome shotgun (WGS) entry which is preliminary data.</text>
</comment>
<dbReference type="PANTHER" id="PTHR15897:SF2">
    <property type="entry name" value="ANKYRIN REPEAT AND MYND DOMAIN-CONTAINING PROTEIN 1"/>
    <property type="match status" value="1"/>
</dbReference>
<sequence>AAFHRHFIPSSRSSEISFITSTNYSALTRPVPLSHQNQRMAHTPYHALNKHERQAYNARRQLLDLMGDLLRQAAIRMEKERSQDVL</sequence>